<evidence type="ECO:0000256" key="4">
    <source>
        <dbReference type="SAM" id="SignalP"/>
    </source>
</evidence>
<evidence type="ECO:0000313" key="6">
    <source>
        <dbReference type="EMBL" id="POU64621.1"/>
    </source>
</evidence>
<dbReference type="InterPro" id="IPR011990">
    <property type="entry name" value="TPR-like_helical_dom_sf"/>
</dbReference>
<evidence type="ECO:0000256" key="2">
    <source>
        <dbReference type="ARBA" id="ARBA00022803"/>
    </source>
</evidence>
<dbReference type="Pfam" id="PF14559">
    <property type="entry name" value="TPR_19"/>
    <property type="match status" value="2"/>
</dbReference>
<protein>
    <submittedName>
        <fullName evidence="6">Phage receptor</fullName>
    </submittedName>
</protein>
<keyword evidence="4" id="KW-0732">Signal</keyword>
<dbReference type="OrthoDB" id="7312176at2"/>
<dbReference type="RefSeq" id="WP_103777257.1">
    <property type="nucleotide sequence ID" value="NZ_PQLX01000005.1"/>
</dbReference>
<dbReference type="Proteomes" id="UP000237003">
    <property type="component" value="Unassembled WGS sequence"/>
</dbReference>
<dbReference type="Gene3D" id="1.25.40.10">
    <property type="entry name" value="Tetratricopeptide repeat domain"/>
    <property type="match status" value="1"/>
</dbReference>
<organism evidence="6 7">
    <name type="scientific">Citrobacter amalonaticus</name>
    <dbReference type="NCBI Taxonomy" id="35703"/>
    <lineage>
        <taxon>Bacteria</taxon>
        <taxon>Pseudomonadati</taxon>
        <taxon>Pseudomonadota</taxon>
        <taxon>Gammaproteobacteria</taxon>
        <taxon>Enterobacterales</taxon>
        <taxon>Enterobacteriaceae</taxon>
        <taxon>Citrobacter</taxon>
    </lineage>
</organism>
<name>A0A2S4RWG8_CITAM</name>
<keyword evidence="1" id="KW-0677">Repeat</keyword>
<comment type="caution">
    <text evidence="6">The sequence shown here is derived from an EMBL/GenBank/DDBJ whole genome shotgun (WGS) entry which is preliminary data.</text>
</comment>
<dbReference type="AlphaFoldDB" id="A0A2S4RWG8"/>
<evidence type="ECO:0000256" key="3">
    <source>
        <dbReference type="PROSITE-ProRule" id="PRU00339"/>
    </source>
</evidence>
<dbReference type="GO" id="GO:0016020">
    <property type="term" value="C:membrane"/>
    <property type="evidence" value="ECO:0007669"/>
    <property type="project" value="TreeGrafter"/>
</dbReference>
<feature type="repeat" description="TPR" evidence="3">
    <location>
        <begin position="615"/>
        <end position="648"/>
    </location>
</feature>
<gene>
    <name evidence="6" type="ORF">C3430_15720</name>
</gene>
<accession>A0A2S4RWG8</accession>
<reference evidence="6 7" key="1">
    <citation type="submission" date="2018-01" db="EMBL/GenBank/DDBJ databases">
        <title>Complete genome sequences of 14 Citrobacter spp. isolated from plant in Canada.</title>
        <authorList>
            <person name="Bhandare S.G."/>
            <person name="Colavecchio A."/>
            <person name="Jeukens J."/>
            <person name="Emond-Rheault J.-G."/>
            <person name="Freschi L."/>
            <person name="Hamel J."/>
            <person name="Kukavica-Ibrulj I."/>
            <person name="Levesque R."/>
            <person name="Goodridge L."/>
        </authorList>
    </citation>
    <scope>NUCLEOTIDE SEQUENCE [LARGE SCALE GENOMIC DNA]</scope>
    <source>
        <strain evidence="6 7">S1285</strain>
    </source>
</reference>
<evidence type="ECO:0000256" key="1">
    <source>
        <dbReference type="ARBA" id="ARBA00022737"/>
    </source>
</evidence>
<dbReference type="GO" id="GO:0060090">
    <property type="term" value="F:molecular adaptor activity"/>
    <property type="evidence" value="ECO:0007669"/>
    <property type="project" value="TreeGrafter"/>
</dbReference>
<evidence type="ECO:0000313" key="7">
    <source>
        <dbReference type="Proteomes" id="UP000237003"/>
    </source>
</evidence>
<sequence length="993" mass="111522">MKQNNVNRLIGLSGLFITSLLSHAALAETVSNAASGTSAEALGLSDYRHFVIYPRLEKALKAQKNNDEKTAIHELEYIHQQVPDNVPLTLYLAEAYRHFGHNDRAQLLLTEQLKRNPGDARLQQSLDAIPVKVKPVNTVAELLAQQKACEASPSARCRSEVGQNALRLEQLPIARQQLDDHTFAATPQGKALRNDLLQRAIYLKQWSLAEELFSQSRDTLSVTERQQWFDVLMAGHLDDRMQALQSQGIFNTPDNRIAFATALAARGDAARLQSYLQSAPPAFQTPEQEKSWLYLLSRYSAQPKQALAGYSAQFAENRQYLAGTTLPAMIKAGDYASAQKILNQLPADEMTDERYAIALATQNHPEILRLARQSYARNPADLTRLDQLSWQLMQAGQSREATHLLLQRYPFHGDAQTARTLMVRLSGLLNAHPDWATPTQIARLSQPLSSADLRQLQSQLPGLAANCQTIRNLLGDMSASYDAAAWSRLAQCLRDDVPGMALYDFQQAETRKPDVWHHRAVAYQAFQVQDYATALQAWKKLATREMSNDDLIAATNTAQAAGDSETRDRWLEEAQKRGLDNSAQYWWLHAQRYLPEQPALALEDLTRAITLQPSANAYAARAAVYRQLKQTPAAIRDLRSALALEPDNSATQAALGYALWDAGDNAQSREMLEKAHKAQPDDPAIVKQLAYVNQRLNDVPRTQEYARQVIDDIENLEQVDTLTPEQKQQHFNFRRLHEDVARRWSVNFDTSVGLRSGAMNSANNNVGGSAPGKSYRSYGQLEAEYRLGRNMLLDGDLLSVYSRIFGDTGESGVVMPVKNPMSGTGLRWKPLRDYVAFLAIEQQFPLDRHRGEADTMLRASASFFNSGKYSDEWHPDGQGWFAQNLYLDAAQYVRQDIQAWTADYRVSWHQKVAHGQTVEPYAHVQENGYRDKATQGAQIGGVGVRWNIWSGETHYDAWPHKVSLGVEYQRTFNTINQSSGDRNNAFLTIGVHW</sequence>
<dbReference type="Pfam" id="PF13283">
    <property type="entry name" value="NfrA_C"/>
    <property type="match status" value="1"/>
</dbReference>
<dbReference type="InterPro" id="IPR047150">
    <property type="entry name" value="SGT"/>
</dbReference>
<feature type="signal peptide" evidence="4">
    <location>
        <begin position="1"/>
        <end position="24"/>
    </location>
</feature>
<dbReference type="SMART" id="SM00028">
    <property type="entry name" value="TPR"/>
    <property type="match status" value="4"/>
</dbReference>
<keyword evidence="6" id="KW-0675">Receptor</keyword>
<dbReference type="PANTHER" id="PTHR45831:SF2">
    <property type="entry name" value="LD24721P"/>
    <property type="match status" value="1"/>
</dbReference>
<keyword evidence="2 3" id="KW-0802">TPR repeat</keyword>
<dbReference type="NCBIfam" id="NF007302">
    <property type="entry name" value="PRK09782.1"/>
    <property type="match status" value="1"/>
</dbReference>
<dbReference type="InterPro" id="IPR025137">
    <property type="entry name" value="NfrA_C"/>
</dbReference>
<dbReference type="EMBL" id="PQLX01000005">
    <property type="protein sequence ID" value="POU64621.1"/>
    <property type="molecule type" value="Genomic_DNA"/>
</dbReference>
<proteinExistence type="predicted"/>
<dbReference type="InterPro" id="IPR019734">
    <property type="entry name" value="TPR_rpt"/>
</dbReference>
<feature type="domain" description="Bacteriophage N4 adsorption protein A C-terminal" evidence="5">
    <location>
        <begin position="812"/>
        <end position="980"/>
    </location>
</feature>
<dbReference type="PROSITE" id="PS50005">
    <property type="entry name" value="TPR"/>
    <property type="match status" value="1"/>
</dbReference>
<evidence type="ECO:0000259" key="5">
    <source>
        <dbReference type="Pfam" id="PF13283"/>
    </source>
</evidence>
<dbReference type="PANTHER" id="PTHR45831">
    <property type="entry name" value="LD24721P"/>
    <property type="match status" value="1"/>
</dbReference>
<dbReference type="GO" id="GO:0006620">
    <property type="term" value="P:post-translational protein targeting to endoplasmic reticulum membrane"/>
    <property type="evidence" value="ECO:0007669"/>
    <property type="project" value="TreeGrafter"/>
</dbReference>
<dbReference type="GO" id="GO:0072380">
    <property type="term" value="C:TRC complex"/>
    <property type="evidence" value="ECO:0007669"/>
    <property type="project" value="TreeGrafter"/>
</dbReference>
<dbReference type="SUPFAM" id="SSF48452">
    <property type="entry name" value="TPR-like"/>
    <property type="match status" value="2"/>
</dbReference>
<feature type="chain" id="PRO_5015467545" evidence="4">
    <location>
        <begin position="25"/>
        <end position="993"/>
    </location>
</feature>